<dbReference type="Pfam" id="PF02212">
    <property type="entry name" value="GED"/>
    <property type="match status" value="1"/>
</dbReference>
<dbReference type="InterPro" id="IPR045063">
    <property type="entry name" value="Dynamin_N"/>
</dbReference>
<dbReference type="InterPro" id="IPR003130">
    <property type="entry name" value="GED"/>
</dbReference>
<sequence>MTTSHRMATMEPSISVAVEFLPAATSQNPMTSGVGLSNVQLSRTRRRMLDLVNRLHSTGVQVDIDLPQIAVIGSQSAGKSSLIESISGITLPRAAGTCTRCPTEIRLSKTTTAWQCAVYIRTLTDAKGQAIGQARNEAFGDIITDKTKVEDRIRRAQKAILNPSTPAKRFLASNDEDDRDDSELSFSSNYVSLQISGPDVADLSFVDLPGLIASVSSSSKGGKDDITLVENLVTTYIKKENCIILLTVACETDFENQGAHRLAKQYDPQGKRTIGVLTKPDRIPTGEEPNWLPFIRNEKEPLVNNWFCVKQPSSNDLKANLTWEQARKREDTFFSSTAPWCELDSVYQKYLRTGNLVDRLSLILSDLISKRLPQIYYELEENTSNARRDLASLPPPPSDNPHTEIAALIHKFMNEVAKHVEGVPHADGLLQLIRPMHESFRIDIRSTAPIFRPFEKKHDGVQHIHRAPFLVNEEGEIWDGEESDVEDYDAYPRRQRSSAHPRKIFIEEVMQRANDAITREFPGRHPFVVQKTFMDEFITKWESPAQHLCAAVHRVMSDYIKKLVSIHFGNFGQGHLEQRIKTIVHQHIEQCRNTAEEKINWLLQLETRPFSLNTHYFTDYRNKFLTYFRGERQRYDQSKLALAINQYYQRQPTPAPVDYGIEKVMSGLAQIGLTGISAGDLHKLPSSGPLEPAMTIMADVRAYFQVAYKRFADNVPLAIDQELVCGVEVGLLNALYDQLGINTPEGQEICKDLAQESPQIADRRADLKKRLERLEIAQKELLAIGS</sequence>
<dbReference type="Pfam" id="PF00350">
    <property type="entry name" value="Dynamin_N"/>
    <property type="match status" value="1"/>
</dbReference>
<evidence type="ECO:0000259" key="3">
    <source>
        <dbReference type="PROSITE" id="PS51388"/>
    </source>
</evidence>
<name>A0A8H4VUL4_9AGAR</name>
<keyword evidence="1" id="KW-0547">Nucleotide-binding</keyword>
<dbReference type="GO" id="GO:0005739">
    <property type="term" value="C:mitochondrion"/>
    <property type="evidence" value="ECO:0007669"/>
    <property type="project" value="TreeGrafter"/>
</dbReference>
<dbReference type="PANTHER" id="PTHR11566:SF21">
    <property type="entry name" value="DYNAMIN RELATED PROTEIN 1, ISOFORM A"/>
    <property type="match status" value="1"/>
</dbReference>
<keyword evidence="6" id="KW-1185">Reference proteome</keyword>
<accession>A0A8H4VUL4</accession>
<protein>
    <submittedName>
        <fullName evidence="5">Uncharacterized protein</fullName>
    </submittedName>
</protein>
<dbReference type="GO" id="GO:0008017">
    <property type="term" value="F:microtubule binding"/>
    <property type="evidence" value="ECO:0007669"/>
    <property type="project" value="TreeGrafter"/>
</dbReference>
<dbReference type="PROSITE" id="PS51718">
    <property type="entry name" value="G_DYNAMIN_2"/>
    <property type="match status" value="1"/>
</dbReference>
<evidence type="ECO:0000313" key="6">
    <source>
        <dbReference type="Proteomes" id="UP000521872"/>
    </source>
</evidence>
<dbReference type="GO" id="GO:0003924">
    <property type="term" value="F:GTPase activity"/>
    <property type="evidence" value="ECO:0007669"/>
    <property type="project" value="InterPro"/>
</dbReference>
<dbReference type="GO" id="GO:0048312">
    <property type="term" value="P:intracellular distribution of mitochondria"/>
    <property type="evidence" value="ECO:0007669"/>
    <property type="project" value="TreeGrafter"/>
</dbReference>
<proteinExistence type="predicted"/>
<comment type="caution">
    <text evidence="5">The sequence shown here is derived from an EMBL/GenBank/DDBJ whole genome shotgun (WGS) entry which is preliminary data.</text>
</comment>
<evidence type="ECO:0000313" key="5">
    <source>
        <dbReference type="EMBL" id="KAF4620910.1"/>
    </source>
</evidence>
<dbReference type="EMBL" id="JAACJL010000015">
    <property type="protein sequence ID" value="KAF4620910.1"/>
    <property type="molecule type" value="Genomic_DNA"/>
</dbReference>
<dbReference type="InterPro" id="IPR001401">
    <property type="entry name" value="Dynamin_GTPase"/>
</dbReference>
<feature type="domain" description="GED" evidence="3">
    <location>
        <begin position="693"/>
        <end position="786"/>
    </location>
</feature>
<dbReference type="GO" id="GO:0005874">
    <property type="term" value="C:microtubule"/>
    <property type="evidence" value="ECO:0007669"/>
    <property type="project" value="TreeGrafter"/>
</dbReference>
<dbReference type="Gene3D" id="3.40.50.300">
    <property type="entry name" value="P-loop containing nucleotide triphosphate hydrolases"/>
    <property type="match status" value="1"/>
</dbReference>
<dbReference type="PROSITE" id="PS51388">
    <property type="entry name" value="GED"/>
    <property type="match status" value="1"/>
</dbReference>
<dbReference type="Proteomes" id="UP000521872">
    <property type="component" value="Unassembled WGS sequence"/>
</dbReference>
<evidence type="ECO:0000256" key="1">
    <source>
        <dbReference type="ARBA" id="ARBA00022741"/>
    </source>
</evidence>
<dbReference type="GO" id="GO:0000266">
    <property type="term" value="P:mitochondrial fission"/>
    <property type="evidence" value="ECO:0007669"/>
    <property type="project" value="TreeGrafter"/>
</dbReference>
<dbReference type="GO" id="GO:0016020">
    <property type="term" value="C:membrane"/>
    <property type="evidence" value="ECO:0007669"/>
    <property type="project" value="TreeGrafter"/>
</dbReference>
<dbReference type="CDD" id="cd08771">
    <property type="entry name" value="DLP_1"/>
    <property type="match status" value="1"/>
</dbReference>
<dbReference type="GO" id="GO:0016559">
    <property type="term" value="P:peroxisome fission"/>
    <property type="evidence" value="ECO:0007669"/>
    <property type="project" value="TreeGrafter"/>
</dbReference>
<dbReference type="InterPro" id="IPR022812">
    <property type="entry name" value="Dynamin"/>
</dbReference>
<dbReference type="GO" id="GO:0006897">
    <property type="term" value="P:endocytosis"/>
    <property type="evidence" value="ECO:0007669"/>
    <property type="project" value="TreeGrafter"/>
</dbReference>
<dbReference type="AlphaFoldDB" id="A0A8H4VUL4"/>
<dbReference type="PANTHER" id="PTHR11566">
    <property type="entry name" value="DYNAMIN"/>
    <property type="match status" value="1"/>
</dbReference>
<dbReference type="InterPro" id="IPR027417">
    <property type="entry name" value="P-loop_NTPase"/>
</dbReference>
<dbReference type="SMART" id="SM00302">
    <property type="entry name" value="GED"/>
    <property type="match status" value="1"/>
</dbReference>
<dbReference type="PRINTS" id="PR00195">
    <property type="entry name" value="DYNAMIN"/>
</dbReference>
<keyword evidence="2" id="KW-0342">GTP-binding</keyword>
<dbReference type="Gene3D" id="1.20.120.1240">
    <property type="entry name" value="Dynamin, middle domain"/>
    <property type="match status" value="1"/>
</dbReference>
<dbReference type="InterPro" id="IPR030381">
    <property type="entry name" value="G_DYNAMIN_dom"/>
</dbReference>
<organism evidence="5 6">
    <name type="scientific">Agrocybe pediades</name>
    <dbReference type="NCBI Taxonomy" id="84607"/>
    <lineage>
        <taxon>Eukaryota</taxon>
        <taxon>Fungi</taxon>
        <taxon>Dikarya</taxon>
        <taxon>Basidiomycota</taxon>
        <taxon>Agaricomycotina</taxon>
        <taxon>Agaricomycetes</taxon>
        <taxon>Agaricomycetidae</taxon>
        <taxon>Agaricales</taxon>
        <taxon>Agaricineae</taxon>
        <taxon>Strophariaceae</taxon>
        <taxon>Agrocybe</taxon>
    </lineage>
</organism>
<dbReference type="InterPro" id="IPR020850">
    <property type="entry name" value="GED_dom"/>
</dbReference>
<dbReference type="InterPro" id="IPR000375">
    <property type="entry name" value="Dynamin_stalk"/>
</dbReference>
<feature type="domain" description="Dynamin-type G" evidence="4">
    <location>
        <begin position="63"/>
        <end position="373"/>
    </location>
</feature>
<dbReference type="Pfam" id="PF01031">
    <property type="entry name" value="Dynamin_M"/>
    <property type="match status" value="2"/>
</dbReference>
<reference evidence="5 6" key="1">
    <citation type="submission" date="2019-12" db="EMBL/GenBank/DDBJ databases">
        <authorList>
            <person name="Floudas D."/>
            <person name="Bentzer J."/>
            <person name="Ahren D."/>
            <person name="Johansson T."/>
            <person name="Persson P."/>
            <person name="Tunlid A."/>
        </authorList>
    </citation>
    <scope>NUCLEOTIDE SEQUENCE [LARGE SCALE GENOMIC DNA]</scope>
    <source>
        <strain evidence="5 6">CBS 102.39</strain>
    </source>
</reference>
<evidence type="ECO:0000259" key="4">
    <source>
        <dbReference type="PROSITE" id="PS51718"/>
    </source>
</evidence>
<dbReference type="GO" id="GO:0005525">
    <property type="term" value="F:GTP binding"/>
    <property type="evidence" value="ECO:0007669"/>
    <property type="project" value="InterPro"/>
</dbReference>
<dbReference type="SUPFAM" id="SSF52540">
    <property type="entry name" value="P-loop containing nucleoside triphosphate hydrolases"/>
    <property type="match status" value="1"/>
</dbReference>
<evidence type="ECO:0000256" key="2">
    <source>
        <dbReference type="ARBA" id="ARBA00023134"/>
    </source>
</evidence>
<dbReference type="SMART" id="SM00053">
    <property type="entry name" value="DYNc"/>
    <property type="match status" value="1"/>
</dbReference>
<gene>
    <name evidence="5" type="ORF">D9613_001073</name>
</gene>